<dbReference type="InterPro" id="IPR010998">
    <property type="entry name" value="Integrase_recombinase_N"/>
</dbReference>
<accession>A0ABS2FCE5</accession>
<dbReference type="PROSITE" id="PS51900">
    <property type="entry name" value="CB"/>
    <property type="match status" value="1"/>
</dbReference>
<feature type="domain" description="Tyr recombinase" evidence="5">
    <location>
        <begin position="105"/>
        <end position="294"/>
    </location>
</feature>
<protein>
    <submittedName>
        <fullName evidence="7">Tyrosine-type recombinase/integrase</fullName>
    </submittedName>
</protein>
<organism evidence="7 8">
    <name type="scientific">Clostridium saudiense</name>
    <dbReference type="NCBI Taxonomy" id="1414720"/>
    <lineage>
        <taxon>Bacteria</taxon>
        <taxon>Bacillati</taxon>
        <taxon>Bacillota</taxon>
        <taxon>Clostridia</taxon>
        <taxon>Eubacteriales</taxon>
        <taxon>Clostridiaceae</taxon>
        <taxon>Clostridium</taxon>
    </lineage>
</organism>
<evidence type="ECO:0000256" key="3">
    <source>
        <dbReference type="ARBA" id="ARBA00023172"/>
    </source>
</evidence>
<dbReference type="PROSITE" id="PS51898">
    <property type="entry name" value="TYR_RECOMBINASE"/>
    <property type="match status" value="1"/>
</dbReference>
<keyword evidence="2 4" id="KW-0238">DNA-binding</keyword>
<dbReference type="PANTHER" id="PTHR30349">
    <property type="entry name" value="PHAGE INTEGRASE-RELATED"/>
    <property type="match status" value="1"/>
</dbReference>
<dbReference type="InterPro" id="IPR044068">
    <property type="entry name" value="CB"/>
</dbReference>
<dbReference type="Proteomes" id="UP000767334">
    <property type="component" value="Unassembled WGS sequence"/>
</dbReference>
<dbReference type="InterPro" id="IPR013762">
    <property type="entry name" value="Integrase-like_cat_sf"/>
</dbReference>
<evidence type="ECO:0000256" key="4">
    <source>
        <dbReference type="PROSITE-ProRule" id="PRU01248"/>
    </source>
</evidence>
<evidence type="ECO:0000256" key="1">
    <source>
        <dbReference type="ARBA" id="ARBA00008857"/>
    </source>
</evidence>
<evidence type="ECO:0000259" key="6">
    <source>
        <dbReference type="PROSITE" id="PS51900"/>
    </source>
</evidence>
<evidence type="ECO:0000256" key="2">
    <source>
        <dbReference type="ARBA" id="ARBA00023125"/>
    </source>
</evidence>
<dbReference type="PANTHER" id="PTHR30349:SF41">
    <property type="entry name" value="INTEGRASE_RECOMBINASE PROTEIN MJ0367-RELATED"/>
    <property type="match status" value="1"/>
</dbReference>
<dbReference type="Gene3D" id="1.10.150.130">
    <property type="match status" value="1"/>
</dbReference>
<dbReference type="InterPro" id="IPR011010">
    <property type="entry name" value="DNA_brk_join_enz"/>
</dbReference>
<comment type="similarity">
    <text evidence="1">Belongs to the 'phage' integrase family.</text>
</comment>
<dbReference type="InterPro" id="IPR002104">
    <property type="entry name" value="Integrase_catalytic"/>
</dbReference>
<keyword evidence="8" id="KW-1185">Reference proteome</keyword>
<dbReference type="SUPFAM" id="SSF56349">
    <property type="entry name" value="DNA breaking-rejoining enzymes"/>
    <property type="match status" value="1"/>
</dbReference>
<name>A0ABS2FCE5_9CLOT</name>
<feature type="domain" description="Core-binding (CB)" evidence="6">
    <location>
        <begin position="1"/>
        <end position="87"/>
    </location>
</feature>
<keyword evidence="3" id="KW-0233">DNA recombination</keyword>
<evidence type="ECO:0000313" key="8">
    <source>
        <dbReference type="Proteomes" id="UP000767334"/>
    </source>
</evidence>
<sequence length="305" mass="34818">MRLESLLSEYLLEIQIKNYSTKTIKGYKGNCGRFIEFMRGEFGVSEHYDVKPQHAKAYIKLLHQKGRSPVYMNTILKNIRSMFQYATDEGYLPRNPFEKVSWLREEKSVLVVPTDIEVAKMLNAFKGSNLMAIRDATMLAMLVDTGVRCAELINLVQTDIIGGSIIINGKGRKQRFVPLSPLMQKQLLKYVRVKELHYKDVPAKSDKLFLSSRGKALTTEAIERVVRRAGYIAGVNEKVRMSPHTLRHYFAIKMLDNGIDIYSLARLLGHSNIRTTQRYVTATTDKQILQRTSNSTPLATLLNRS</sequence>
<gene>
    <name evidence="7" type="ORF">H6A19_02455</name>
</gene>
<proteinExistence type="inferred from homology"/>
<dbReference type="Pfam" id="PF00589">
    <property type="entry name" value="Phage_integrase"/>
    <property type="match status" value="1"/>
</dbReference>
<dbReference type="InterPro" id="IPR050090">
    <property type="entry name" value="Tyrosine_recombinase_XerCD"/>
</dbReference>
<comment type="caution">
    <text evidence="7">The sequence shown here is derived from an EMBL/GenBank/DDBJ whole genome shotgun (WGS) entry which is preliminary data.</text>
</comment>
<evidence type="ECO:0000259" key="5">
    <source>
        <dbReference type="PROSITE" id="PS51898"/>
    </source>
</evidence>
<reference evidence="7 8" key="1">
    <citation type="journal article" date="2021" name="Sci. Rep.">
        <title>The distribution of antibiotic resistance genes in chicken gut microbiota commensals.</title>
        <authorList>
            <person name="Juricova H."/>
            <person name="Matiasovicova J."/>
            <person name="Kubasova T."/>
            <person name="Cejkova D."/>
            <person name="Rychlik I."/>
        </authorList>
    </citation>
    <scope>NUCLEOTIDE SEQUENCE [LARGE SCALE GENOMIC DNA]</scope>
    <source>
        <strain evidence="7 8">An435</strain>
    </source>
</reference>
<dbReference type="Gene3D" id="1.10.443.10">
    <property type="entry name" value="Intergrase catalytic core"/>
    <property type="match status" value="1"/>
</dbReference>
<evidence type="ECO:0000313" key="7">
    <source>
        <dbReference type="EMBL" id="MBM6818210.1"/>
    </source>
</evidence>
<dbReference type="EMBL" id="JACJLL010000008">
    <property type="protein sequence ID" value="MBM6818210.1"/>
    <property type="molecule type" value="Genomic_DNA"/>
</dbReference>